<gene>
    <name evidence="3" type="ORF">ABB37_05578</name>
</gene>
<evidence type="ECO:0000313" key="3">
    <source>
        <dbReference type="EMBL" id="KPA79044.1"/>
    </source>
</evidence>
<feature type="compositionally biased region" description="Low complexity" evidence="2">
    <location>
        <begin position="931"/>
        <end position="942"/>
    </location>
</feature>
<sequence length="1047" mass="111530">MLSGGTNAAAASSSSFDRWLKRAQRKRNPALGGLPGDYRNHGGDYHADPRGMRLSPSPRSSRQSPSHPPAASSSSGLYAPRPQSRLEELEGLLFTQSHFDRHHRSPGNESQSQLDEYQYTEVSDRPCQLPPTQRSLRLPVSEADLSSIAGGGGRRPSVNEPFGWDHELGDANPFLTGYSEAERYIVCLEEEVQTLTIESGEKDRLLFATAAGRDSMALQLEEMRRRGELERDEHVAVHTITYSFMRTLSFLRILEERSRAMELNTQISALKHELKLADMMRQEAHATATITAASSAATQEYQRRLEEQQLAQSVTATVRSLLQQEYARLADVMSEMPRKMQAILDEQQTKTKKETAVAATTAGALVASALAAASAATQQETHNQTTSKGQDADHSAGDTGVVPSQTANALRFPDWARLLGLVSRVHHYQETVSDLYCDAVDAKSSLVQYEMNLVRLIYEKQASLTWASLYEEKKSEVRHLKEKLMELRGELRAATSTATTGVSPRDVNGVGSFAGSASSQSYEAYAAPYVPLKTKSSTNSIEKVAAAGGTGRAGVGGGSAVPTRVPFVTKPIAELREEARRLGAHPAVHYPQPVTSPSPSMPSLFRSRTPVEVEETVLRQRSPDCNGSPHTACDRHSTPAVKSPVVALIRAFAPRSGSRSSSPATSSASSAFSSPAAPAKRAGVPPAVHSEMSAVKDTRAAAHGKRKDTRADEKKTRKRTTHASSPPLISSASMSSSVLSDDQPATPVPAPRGTTIKMPDLQRTTITTTGSSASSLSSHSSVSVKRPSLGNVVAVPRPTVSSATSKIVEVVVPPPPAAAAAQAVHNSFDDDNDSEEDAPVVAEKAAATAIQQQQQRLLVKTAPSAATAAAAAAAPRTSPHMNAASSKVDPTQCSDVKQPTVQVKRISIDETMRAIEQARRGSAESDEDDTSSLSLSITTASSSPPPRPAAKKAGAAVKPASRKATTVVLTRKSSHPRKSSFDDDDEDDGASSGGSTPLASNVQSTPAVGKSTVPALSMATSPTRAVPVAVSASAASKKPQRLKFPTW</sequence>
<comment type="caution">
    <text evidence="3">The sequence shown here is derived from an EMBL/GenBank/DDBJ whole genome shotgun (WGS) entry which is preliminary data.</text>
</comment>
<feature type="region of interest" description="Disordered" evidence="2">
    <location>
        <begin position="376"/>
        <end position="402"/>
    </location>
</feature>
<feature type="compositionally biased region" description="Low complexity" evidence="2">
    <location>
        <begin position="1025"/>
        <end position="1037"/>
    </location>
</feature>
<name>A0A0N1J4Q6_LEPPY</name>
<dbReference type="VEuPathDB" id="TriTrypDB:LpyrH10_11_0430"/>
<dbReference type="OrthoDB" id="267023at2759"/>
<feature type="region of interest" description="Disordered" evidence="2">
    <location>
        <begin position="917"/>
        <end position="1047"/>
    </location>
</feature>
<feature type="compositionally biased region" description="Low complexity" evidence="2">
    <location>
        <begin position="654"/>
        <end position="682"/>
    </location>
</feature>
<keyword evidence="4" id="KW-1185">Reference proteome</keyword>
<proteinExistence type="predicted"/>
<dbReference type="OMA" id="RWLERTQ"/>
<feature type="region of interest" description="Disordered" evidence="2">
    <location>
        <begin position="100"/>
        <end position="132"/>
    </location>
</feature>
<feature type="compositionally biased region" description="Polar residues" evidence="2">
    <location>
        <begin position="997"/>
        <end position="1006"/>
    </location>
</feature>
<evidence type="ECO:0000256" key="2">
    <source>
        <dbReference type="SAM" id="MobiDB-lite"/>
    </source>
</evidence>
<feature type="region of interest" description="Disordered" evidence="2">
    <location>
        <begin position="1"/>
        <end position="79"/>
    </location>
</feature>
<feature type="compositionally biased region" description="Low complexity" evidence="2">
    <location>
        <begin position="870"/>
        <end position="879"/>
    </location>
</feature>
<feature type="region of interest" description="Disordered" evidence="2">
    <location>
        <begin position="619"/>
        <end position="639"/>
    </location>
</feature>
<dbReference type="Proteomes" id="UP000037923">
    <property type="component" value="Unassembled WGS sequence"/>
</dbReference>
<evidence type="ECO:0000256" key="1">
    <source>
        <dbReference type="SAM" id="Coils"/>
    </source>
</evidence>
<feature type="compositionally biased region" description="Low complexity" evidence="2">
    <location>
        <begin position="723"/>
        <end position="740"/>
    </location>
</feature>
<protein>
    <submittedName>
        <fullName evidence="3">Ppg3-related protein-like protein</fullName>
    </submittedName>
</protein>
<feature type="compositionally biased region" description="Basic and acidic residues" evidence="2">
    <location>
        <begin position="38"/>
        <end position="51"/>
    </location>
</feature>
<feature type="compositionally biased region" description="Polar residues" evidence="2">
    <location>
        <begin position="883"/>
        <end position="899"/>
    </location>
</feature>
<dbReference type="GeneID" id="26905868"/>
<feature type="coiled-coil region" evidence="1">
    <location>
        <begin position="470"/>
        <end position="497"/>
    </location>
</feature>
<dbReference type="RefSeq" id="XP_015657483.1">
    <property type="nucleotide sequence ID" value="XM_015803658.1"/>
</dbReference>
<organism evidence="3 4">
    <name type="scientific">Leptomonas pyrrhocoris</name>
    <name type="common">Firebug parasite</name>
    <dbReference type="NCBI Taxonomy" id="157538"/>
    <lineage>
        <taxon>Eukaryota</taxon>
        <taxon>Discoba</taxon>
        <taxon>Euglenozoa</taxon>
        <taxon>Kinetoplastea</taxon>
        <taxon>Metakinetoplastina</taxon>
        <taxon>Trypanosomatida</taxon>
        <taxon>Trypanosomatidae</taxon>
        <taxon>Leishmaniinae</taxon>
        <taxon>Leptomonas</taxon>
    </lineage>
</organism>
<reference evidence="3 4" key="1">
    <citation type="submission" date="2015-07" db="EMBL/GenBank/DDBJ databases">
        <title>High-quality genome of monoxenous trypanosomatid Leptomonas pyrrhocoris.</title>
        <authorList>
            <person name="Flegontov P."/>
            <person name="Butenko A."/>
            <person name="Firsov S."/>
            <person name="Vlcek C."/>
            <person name="Logacheva M.D."/>
            <person name="Field M."/>
            <person name="Filatov D."/>
            <person name="Flegontova O."/>
            <person name="Gerasimov E."/>
            <person name="Jackson A.P."/>
            <person name="Kelly S."/>
            <person name="Opperdoes F."/>
            <person name="O'Reilly A."/>
            <person name="Votypka J."/>
            <person name="Yurchenko V."/>
            <person name="Lukes J."/>
        </authorList>
    </citation>
    <scope>NUCLEOTIDE SEQUENCE [LARGE SCALE GENOMIC DNA]</scope>
    <source>
        <strain evidence="3">H10</strain>
    </source>
</reference>
<dbReference type="AlphaFoldDB" id="A0A0N1J4Q6"/>
<feature type="region of interest" description="Disordered" evidence="2">
    <location>
        <begin position="870"/>
        <end position="899"/>
    </location>
</feature>
<feature type="compositionally biased region" description="Low complexity" evidence="2">
    <location>
        <begin position="55"/>
        <end position="75"/>
    </location>
</feature>
<keyword evidence="1" id="KW-0175">Coiled coil</keyword>
<feature type="region of interest" description="Disordered" evidence="2">
    <location>
        <begin position="654"/>
        <end position="763"/>
    </location>
</feature>
<accession>A0A0N1J4Q6</accession>
<dbReference type="EMBL" id="LGTL01000011">
    <property type="protein sequence ID" value="KPA79044.1"/>
    <property type="molecule type" value="Genomic_DNA"/>
</dbReference>
<evidence type="ECO:0000313" key="4">
    <source>
        <dbReference type="Proteomes" id="UP000037923"/>
    </source>
</evidence>